<feature type="non-terminal residue" evidence="1">
    <location>
        <position position="1"/>
    </location>
</feature>
<comment type="caution">
    <text evidence="1">The sequence shown here is derived from an EMBL/GenBank/DDBJ whole genome shotgun (WGS) entry which is preliminary data.</text>
</comment>
<gene>
    <name evidence="1" type="ORF">LCGC14_1030410</name>
</gene>
<proteinExistence type="predicted"/>
<evidence type="ECO:0000313" key="1">
    <source>
        <dbReference type="EMBL" id="KKN11062.1"/>
    </source>
</evidence>
<sequence length="405" mass="42365">PVVITGYESDGDGNPDQQLWYLGSSSSGNTNIIFLNRRNAKLALATNSISRITILGNGNVGIGIASPLAQLHVDGTSDEIQLLVQAHSTQTANVFEQQKSDTTVVILTKNDGSMVLGEATKQTNAGFLQIGGFWTFKEDTAPTADAGYAKMWAEDNNELFYQSGDGATHLLHGDAFSEIWFHNASTVEVSIATEDKFTKIDSFTVVGNEDDLANVVGSAASNDLTLSAIAGGEYEISYHMSMTATGGADKEMVIALGIILATPKDITDVTDDTITPIVITSTAHGLENGDMVEIVGVLGNTAANGSFIVDSKADDTFVIVALDGTATVGNGNFDEGSPTGDVTIEYPGNMVVHREVRGASLGALSATGLHILADSDVLALYVANLDGTTNLTVAAASFDAFRIGD</sequence>
<dbReference type="Gene3D" id="2.40.30.180">
    <property type="entry name" value="Ubiquitin-activating enzyme E1, FCCH domain"/>
    <property type="match status" value="1"/>
</dbReference>
<accession>A0A0F9NGJ0</accession>
<organism evidence="1">
    <name type="scientific">marine sediment metagenome</name>
    <dbReference type="NCBI Taxonomy" id="412755"/>
    <lineage>
        <taxon>unclassified sequences</taxon>
        <taxon>metagenomes</taxon>
        <taxon>ecological metagenomes</taxon>
    </lineage>
</organism>
<name>A0A0F9NGJ0_9ZZZZ</name>
<dbReference type="AlphaFoldDB" id="A0A0F9NGJ0"/>
<reference evidence="1" key="1">
    <citation type="journal article" date="2015" name="Nature">
        <title>Complex archaea that bridge the gap between prokaryotes and eukaryotes.</title>
        <authorList>
            <person name="Spang A."/>
            <person name="Saw J.H."/>
            <person name="Jorgensen S.L."/>
            <person name="Zaremba-Niedzwiedzka K."/>
            <person name="Martijn J."/>
            <person name="Lind A.E."/>
            <person name="van Eijk R."/>
            <person name="Schleper C."/>
            <person name="Guy L."/>
            <person name="Ettema T.J."/>
        </authorList>
    </citation>
    <scope>NUCLEOTIDE SEQUENCE</scope>
</reference>
<dbReference type="InterPro" id="IPR042302">
    <property type="entry name" value="E1_FCCH_sf"/>
</dbReference>
<dbReference type="EMBL" id="LAZR01004179">
    <property type="protein sequence ID" value="KKN11062.1"/>
    <property type="molecule type" value="Genomic_DNA"/>
</dbReference>
<protein>
    <submittedName>
        <fullName evidence="1">Uncharacterized protein</fullName>
    </submittedName>
</protein>